<feature type="domain" description="HNH nuclease" evidence="2">
    <location>
        <begin position="35"/>
        <end position="97"/>
    </location>
</feature>
<gene>
    <name evidence="3" type="ORF">VP1G_10168</name>
</gene>
<dbReference type="AlphaFoldDB" id="A0A194VGA0"/>
<accession>A0A194VGA0</accession>
<evidence type="ECO:0000256" key="1">
    <source>
        <dbReference type="SAM" id="MobiDB-lite"/>
    </source>
</evidence>
<keyword evidence="4" id="KW-1185">Reference proteome</keyword>
<protein>
    <recommendedName>
        <fullName evidence="2">HNH nuclease domain-containing protein</fullName>
    </recommendedName>
</protein>
<dbReference type="OrthoDB" id="2142759at2759"/>
<proteinExistence type="predicted"/>
<dbReference type="Pfam" id="PF13391">
    <property type="entry name" value="HNH_2"/>
    <property type="match status" value="1"/>
</dbReference>
<evidence type="ECO:0000259" key="2">
    <source>
        <dbReference type="Pfam" id="PF13391"/>
    </source>
</evidence>
<dbReference type="EMBL" id="KN714854">
    <property type="protein sequence ID" value="KUI63042.1"/>
    <property type="molecule type" value="Genomic_DNA"/>
</dbReference>
<evidence type="ECO:0000313" key="3">
    <source>
        <dbReference type="EMBL" id="KUI63042.1"/>
    </source>
</evidence>
<sequence length="275" mass="30582">MAEAPVVHAEPPTSMVSTTSTIPLAPPPRPIQQRCVLSNNSWSVHKSHLVSSAQATWFQANSMRRYGDGQRFINDDRNILPMRHDLHTLWDAHIFALVPKQGEFVAHVLTIPKPAVGEFASEWHNMPVQMGALDGVGKAYIFAKFAQAMFMLLKPFVAYSPGSRYVARLQATADERQEYRVQKEWISGRTLCDLYSGGGSRSASATSRKRSHSLASGAAEELGNGEGSRMTVILALKKTRFKYHQSLTTGLGQTSTPRMGVWQIRPEIRNLYENA</sequence>
<evidence type="ECO:0000313" key="4">
    <source>
        <dbReference type="Proteomes" id="UP000078576"/>
    </source>
</evidence>
<dbReference type="InterPro" id="IPR003615">
    <property type="entry name" value="HNH_nuc"/>
</dbReference>
<dbReference type="Proteomes" id="UP000078576">
    <property type="component" value="Unassembled WGS sequence"/>
</dbReference>
<organism evidence="3 4">
    <name type="scientific">Cytospora mali</name>
    <name type="common">Apple Valsa canker fungus</name>
    <name type="synonym">Valsa mali</name>
    <dbReference type="NCBI Taxonomy" id="578113"/>
    <lineage>
        <taxon>Eukaryota</taxon>
        <taxon>Fungi</taxon>
        <taxon>Dikarya</taxon>
        <taxon>Ascomycota</taxon>
        <taxon>Pezizomycotina</taxon>
        <taxon>Sordariomycetes</taxon>
        <taxon>Sordariomycetidae</taxon>
        <taxon>Diaporthales</taxon>
        <taxon>Cytosporaceae</taxon>
        <taxon>Cytospora</taxon>
    </lineage>
</organism>
<feature type="region of interest" description="Disordered" evidence="1">
    <location>
        <begin position="197"/>
        <end position="222"/>
    </location>
</feature>
<name>A0A194VGA0_CYTMA</name>
<reference evidence="4" key="1">
    <citation type="submission" date="2014-12" db="EMBL/GenBank/DDBJ databases">
        <title>Genome Sequence of Valsa Canker Pathogens Uncovers a Specific Adaption of Colonization on Woody Bark.</title>
        <authorList>
            <person name="Yin Z."/>
            <person name="Liu H."/>
            <person name="Gao X."/>
            <person name="Li Z."/>
            <person name="Song N."/>
            <person name="Ke X."/>
            <person name="Dai Q."/>
            <person name="Wu Y."/>
            <person name="Sun Y."/>
            <person name="Xu J.-R."/>
            <person name="Kang Z.K."/>
            <person name="Wang L."/>
            <person name="Huang L."/>
        </authorList>
    </citation>
    <scope>NUCLEOTIDE SEQUENCE [LARGE SCALE GENOMIC DNA]</scope>
    <source>
        <strain evidence="4">SXYL134</strain>
    </source>
</reference>